<name>A0A0G1WHG6_9BACT</name>
<comment type="caution">
    <text evidence="1">The sequence shown here is derived from an EMBL/GenBank/DDBJ whole genome shotgun (WGS) entry which is preliminary data.</text>
</comment>
<protein>
    <submittedName>
        <fullName evidence="1">Uncharacterized protein</fullName>
    </submittedName>
</protein>
<dbReference type="Proteomes" id="UP000033882">
    <property type="component" value="Unassembled WGS sequence"/>
</dbReference>
<evidence type="ECO:0000313" key="2">
    <source>
        <dbReference type="Proteomes" id="UP000033882"/>
    </source>
</evidence>
<dbReference type="AlphaFoldDB" id="A0A0G1WHG6"/>
<organism evidence="1 2">
    <name type="scientific">Candidatus Wolfebacteria bacterium GW2011_GWA2_47_9b</name>
    <dbReference type="NCBI Taxonomy" id="1619005"/>
    <lineage>
        <taxon>Bacteria</taxon>
        <taxon>Candidatus Wolfeibacteriota</taxon>
    </lineage>
</organism>
<sequence>MRSAGPYVPRVFWHVAYSLHSLVTPRAELGMTECVISSEAEWNGTEGSIV</sequence>
<accession>A0A0G1WHG6</accession>
<proteinExistence type="predicted"/>
<reference evidence="1 2" key="1">
    <citation type="journal article" date="2015" name="Nature">
        <title>rRNA introns, odd ribosomes, and small enigmatic genomes across a large radiation of phyla.</title>
        <authorList>
            <person name="Brown C.T."/>
            <person name="Hug L.A."/>
            <person name="Thomas B.C."/>
            <person name="Sharon I."/>
            <person name="Castelle C.J."/>
            <person name="Singh A."/>
            <person name="Wilkins M.J."/>
            <person name="Williams K.H."/>
            <person name="Banfield J.F."/>
        </authorList>
    </citation>
    <scope>NUCLEOTIDE SEQUENCE [LARGE SCALE GENOMIC DNA]</scope>
</reference>
<evidence type="ECO:0000313" key="1">
    <source>
        <dbReference type="EMBL" id="KKU89768.1"/>
    </source>
</evidence>
<gene>
    <name evidence="1" type="ORF">UY19_C0009G0017</name>
</gene>
<dbReference type="EMBL" id="LCPB01000009">
    <property type="protein sequence ID" value="KKU89768.1"/>
    <property type="molecule type" value="Genomic_DNA"/>
</dbReference>